<keyword evidence="4" id="KW-0238">DNA-binding</keyword>
<comment type="similarity">
    <text evidence="1 2">Belongs to the Dps family.</text>
</comment>
<dbReference type="SUPFAM" id="SSF47240">
    <property type="entry name" value="Ferritin-like"/>
    <property type="match status" value="1"/>
</dbReference>
<dbReference type="InterPro" id="IPR002177">
    <property type="entry name" value="DPS_DNA-bd"/>
</dbReference>
<reference evidence="5" key="1">
    <citation type="submission" date="2016-10" db="EMBL/GenBank/DDBJ databases">
        <authorList>
            <person name="Varghese N."/>
            <person name="Submissions S."/>
        </authorList>
    </citation>
    <scope>NUCLEOTIDE SEQUENCE [LARGE SCALE GENOMIC DNA]</scope>
    <source>
        <strain evidence="5">DSM 19684</strain>
    </source>
</reference>
<dbReference type="Gene3D" id="1.20.1260.10">
    <property type="match status" value="1"/>
</dbReference>
<protein>
    <submittedName>
        <fullName evidence="4">Starvation-inducible DNA-binding protein</fullName>
    </submittedName>
</protein>
<dbReference type="InterPro" id="IPR023188">
    <property type="entry name" value="DPS_DNA-bd_CS"/>
</dbReference>
<dbReference type="InterPro" id="IPR009078">
    <property type="entry name" value="Ferritin-like_SF"/>
</dbReference>
<dbReference type="EMBL" id="FNBH01000003">
    <property type="protein sequence ID" value="SDG04484.1"/>
    <property type="molecule type" value="Genomic_DNA"/>
</dbReference>
<proteinExistence type="inferred from homology"/>
<evidence type="ECO:0000256" key="1">
    <source>
        <dbReference type="ARBA" id="ARBA00009497"/>
    </source>
</evidence>
<dbReference type="RefSeq" id="WP_317040533.1">
    <property type="nucleotide sequence ID" value="NZ_FNBH01000003.1"/>
</dbReference>
<evidence type="ECO:0000256" key="2">
    <source>
        <dbReference type="RuleBase" id="RU003875"/>
    </source>
</evidence>
<gene>
    <name evidence="4" type="ORF">SAMN05421825_2520</name>
</gene>
<evidence type="ECO:0000259" key="3">
    <source>
        <dbReference type="Pfam" id="PF00210"/>
    </source>
</evidence>
<dbReference type="Pfam" id="PF00210">
    <property type="entry name" value="Ferritin"/>
    <property type="match status" value="1"/>
</dbReference>
<dbReference type="Proteomes" id="UP000199203">
    <property type="component" value="Unassembled WGS sequence"/>
</dbReference>
<dbReference type="PROSITE" id="PS00819">
    <property type="entry name" value="DPS_2"/>
    <property type="match status" value="1"/>
</dbReference>
<dbReference type="InterPro" id="IPR012347">
    <property type="entry name" value="Ferritin-like"/>
</dbReference>
<name>A0A1G7R1A2_9FLAO</name>
<accession>A0A1G7R1A2</accession>
<dbReference type="PRINTS" id="PR01346">
    <property type="entry name" value="HELNAPAPROT"/>
</dbReference>
<dbReference type="PANTHER" id="PTHR42932">
    <property type="entry name" value="GENERAL STRESS PROTEIN 20U"/>
    <property type="match status" value="1"/>
</dbReference>
<dbReference type="STRING" id="454006.SAMN05421825_2520"/>
<evidence type="ECO:0000313" key="4">
    <source>
        <dbReference type="EMBL" id="SDG04484.1"/>
    </source>
</evidence>
<feature type="domain" description="Ferritin/DPS" evidence="3">
    <location>
        <begin position="36"/>
        <end position="176"/>
    </location>
</feature>
<dbReference type="InterPro" id="IPR008331">
    <property type="entry name" value="Ferritin_DPS_dom"/>
</dbReference>
<dbReference type="PIRSF" id="PIRSF005900">
    <property type="entry name" value="Dps"/>
    <property type="match status" value="1"/>
</dbReference>
<sequence length="177" mass="20739">MRAEKQFKNINKQTTNNNIMKIQIGIGDVHRQTVADELVKILADENVLYIKTKNAHWNVEGSDFYEKHKFFESQFRQLDEAIDNVAERIRFLGHYAPATLRSYLNLTHLTEQTREKNDSQGFITELLADHQSIIIILREHIKTFVDEVHDAGTSDFITGLMKEHEKMAWFLRSHLKD</sequence>
<dbReference type="CDD" id="cd01043">
    <property type="entry name" value="DPS"/>
    <property type="match status" value="1"/>
</dbReference>
<dbReference type="PANTHER" id="PTHR42932:SF3">
    <property type="entry name" value="DNA PROTECTION DURING STARVATION PROTEIN"/>
    <property type="match status" value="1"/>
</dbReference>
<organism evidence="4 5">
    <name type="scientific">Epilithonimonas hungarica</name>
    <dbReference type="NCBI Taxonomy" id="454006"/>
    <lineage>
        <taxon>Bacteria</taxon>
        <taxon>Pseudomonadati</taxon>
        <taxon>Bacteroidota</taxon>
        <taxon>Flavobacteriia</taxon>
        <taxon>Flavobacteriales</taxon>
        <taxon>Weeksellaceae</taxon>
        <taxon>Chryseobacterium group</taxon>
        <taxon>Epilithonimonas</taxon>
    </lineage>
</organism>
<dbReference type="GO" id="GO:0008199">
    <property type="term" value="F:ferric iron binding"/>
    <property type="evidence" value="ECO:0007669"/>
    <property type="project" value="InterPro"/>
</dbReference>
<dbReference type="GO" id="GO:0016722">
    <property type="term" value="F:oxidoreductase activity, acting on metal ions"/>
    <property type="evidence" value="ECO:0007669"/>
    <property type="project" value="InterPro"/>
</dbReference>
<keyword evidence="5" id="KW-1185">Reference proteome</keyword>
<dbReference type="GO" id="GO:0003677">
    <property type="term" value="F:DNA binding"/>
    <property type="evidence" value="ECO:0007669"/>
    <property type="project" value="UniProtKB-KW"/>
</dbReference>
<evidence type="ECO:0000313" key="5">
    <source>
        <dbReference type="Proteomes" id="UP000199203"/>
    </source>
</evidence>
<dbReference type="AlphaFoldDB" id="A0A1G7R1A2"/>